<dbReference type="AlphaFoldDB" id="X1T587"/>
<organism evidence="1">
    <name type="scientific">marine sediment metagenome</name>
    <dbReference type="NCBI Taxonomy" id="412755"/>
    <lineage>
        <taxon>unclassified sequences</taxon>
        <taxon>metagenomes</taxon>
        <taxon>ecological metagenomes</taxon>
    </lineage>
</organism>
<evidence type="ECO:0000313" key="1">
    <source>
        <dbReference type="EMBL" id="GAI75199.1"/>
    </source>
</evidence>
<sequence length="307" mass="36077">YPLIEGEQNKKVLEKIGNLVADSISVIKDLGYLDTNFLSLLPIKIEQGEHKQIYSLVYDKVKAKLTSQELLPTSDGKYTKAGDALLARGKELTEFLNRNDIQELFLKKAWLDRNITDDKTTRELRDYLINELEIIEVDFESFARKITDKFLQTKSDEWMIDFYTRLLGQQSLWSYRGNKSILRTKPIIRLETNEHIAPFNDDSKIQVYLPTETKSEYKTVKHIFNVEAKSQLSSTFETRFDKYLPCVGYHLLIYSFLPRINFQVFQFVSAYFQLLSQLKMASFFLHQTSHKDLQKQNIHWYIQQSIS</sequence>
<reference evidence="1" key="1">
    <citation type="journal article" date="2014" name="Front. Microbiol.">
        <title>High frequency of phylogenetically diverse reductive dehalogenase-homologous genes in deep subseafloor sedimentary metagenomes.</title>
        <authorList>
            <person name="Kawai M."/>
            <person name="Futagami T."/>
            <person name="Toyoda A."/>
            <person name="Takaki Y."/>
            <person name="Nishi S."/>
            <person name="Hori S."/>
            <person name="Arai W."/>
            <person name="Tsubouchi T."/>
            <person name="Morono Y."/>
            <person name="Uchiyama I."/>
            <person name="Ito T."/>
            <person name="Fujiyama A."/>
            <person name="Inagaki F."/>
            <person name="Takami H."/>
        </authorList>
    </citation>
    <scope>NUCLEOTIDE SEQUENCE</scope>
    <source>
        <strain evidence="1">Expedition CK06-06</strain>
    </source>
</reference>
<name>X1T587_9ZZZZ</name>
<gene>
    <name evidence="1" type="ORF">S12H4_18304</name>
</gene>
<protein>
    <submittedName>
        <fullName evidence="1">Uncharacterized protein</fullName>
    </submittedName>
</protein>
<comment type="caution">
    <text evidence="1">The sequence shown here is derived from an EMBL/GenBank/DDBJ whole genome shotgun (WGS) entry which is preliminary data.</text>
</comment>
<dbReference type="EMBL" id="BARW01009025">
    <property type="protein sequence ID" value="GAI75199.1"/>
    <property type="molecule type" value="Genomic_DNA"/>
</dbReference>
<proteinExistence type="predicted"/>
<accession>X1T587</accession>
<feature type="non-terminal residue" evidence="1">
    <location>
        <position position="1"/>
    </location>
</feature>